<proteinExistence type="predicted"/>
<dbReference type="EMBL" id="CM037618">
    <property type="protein sequence ID" value="KAH7999112.1"/>
    <property type="molecule type" value="Genomic_DNA"/>
</dbReference>
<keyword evidence="2" id="KW-1185">Reference proteome</keyword>
<sequence length="85" mass="9113">MAEGIAHRDLKPENILCESPNQVSPVKICDFDLGSGIKLNGDCSPISTPELLTPSLNNDVSRHRLIHNGASIELRGSMSGEFGVL</sequence>
<reference evidence="1" key="1">
    <citation type="submission" date="2021-08" db="EMBL/GenBank/DDBJ databases">
        <title>The first chromosome-level gecko genome reveals the dynamic sex chromosomes of Neotropical dwarf geckos (Sphaerodactylidae: Sphaerodactylus).</title>
        <authorList>
            <person name="Pinto B.J."/>
            <person name="Keating S.E."/>
            <person name="Gamble T."/>
        </authorList>
    </citation>
    <scope>NUCLEOTIDE SEQUENCE</scope>
    <source>
        <strain evidence="1">TG3544</strain>
    </source>
</reference>
<keyword evidence="1" id="KW-0808">Transferase</keyword>
<gene>
    <name evidence="1" type="primary">MKNK2_2</name>
    <name evidence="1" type="ORF">K3G42_005358</name>
</gene>
<organism evidence="1 2">
    <name type="scientific">Sphaerodactylus townsendi</name>
    <dbReference type="NCBI Taxonomy" id="933632"/>
    <lineage>
        <taxon>Eukaryota</taxon>
        <taxon>Metazoa</taxon>
        <taxon>Chordata</taxon>
        <taxon>Craniata</taxon>
        <taxon>Vertebrata</taxon>
        <taxon>Euteleostomi</taxon>
        <taxon>Lepidosauria</taxon>
        <taxon>Squamata</taxon>
        <taxon>Bifurcata</taxon>
        <taxon>Gekkota</taxon>
        <taxon>Sphaerodactylidae</taxon>
        <taxon>Sphaerodactylus</taxon>
    </lineage>
</organism>
<keyword evidence="1" id="KW-0418">Kinase</keyword>
<evidence type="ECO:0000313" key="2">
    <source>
        <dbReference type="Proteomes" id="UP000827872"/>
    </source>
</evidence>
<evidence type="ECO:0000313" key="1">
    <source>
        <dbReference type="EMBL" id="KAH7999112.1"/>
    </source>
</evidence>
<protein>
    <submittedName>
        <fullName evidence="1">MAP kinase-interacting serine/threonine-protein kinase 2</fullName>
    </submittedName>
</protein>
<name>A0ACB8F1S8_9SAUR</name>
<comment type="caution">
    <text evidence="1">The sequence shown here is derived from an EMBL/GenBank/DDBJ whole genome shotgun (WGS) entry which is preliminary data.</text>
</comment>
<dbReference type="Proteomes" id="UP000827872">
    <property type="component" value="Linkage Group LG05"/>
</dbReference>
<accession>A0ACB8F1S8</accession>